<dbReference type="InterPro" id="IPR052041">
    <property type="entry name" value="Nucleic_acid_metab_PIN/TRAM"/>
</dbReference>
<evidence type="ECO:0000313" key="5">
    <source>
        <dbReference type="EMBL" id="CAG8524855.1"/>
    </source>
</evidence>
<dbReference type="GO" id="GO:0016851">
    <property type="term" value="F:magnesium chelatase activity"/>
    <property type="evidence" value="ECO:0007669"/>
    <property type="project" value="UniProtKB-EC"/>
</dbReference>
<keyword evidence="6" id="KW-1185">Reference proteome</keyword>
<dbReference type="PANTHER" id="PTHR11603">
    <property type="entry name" value="AAA FAMILY ATPASE"/>
    <property type="match status" value="1"/>
</dbReference>
<dbReference type="EC" id="6.6.1.1" evidence="1"/>
<evidence type="ECO:0000259" key="4">
    <source>
        <dbReference type="Pfam" id="PF17863"/>
    </source>
</evidence>
<dbReference type="PANTHER" id="PTHR11603:SF132">
    <property type="entry name" value="C2H2-TYPE DOMAIN-CONTAINING PROTEIN"/>
    <property type="match status" value="1"/>
</dbReference>
<feature type="compositionally biased region" description="Polar residues" evidence="3">
    <location>
        <begin position="269"/>
        <end position="286"/>
    </location>
</feature>
<accession>A0A9N9FCN8</accession>
<feature type="region of interest" description="Disordered" evidence="3">
    <location>
        <begin position="96"/>
        <end position="166"/>
    </location>
</feature>
<organism evidence="5 6">
    <name type="scientific">Paraglomus occultum</name>
    <dbReference type="NCBI Taxonomy" id="144539"/>
    <lineage>
        <taxon>Eukaryota</taxon>
        <taxon>Fungi</taxon>
        <taxon>Fungi incertae sedis</taxon>
        <taxon>Mucoromycota</taxon>
        <taxon>Glomeromycotina</taxon>
        <taxon>Glomeromycetes</taxon>
        <taxon>Paraglomerales</taxon>
        <taxon>Paraglomeraceae</taxon>
        <taxon>Paraglomus</taxon>
    </lineage>
</organism>
<name>A0A9N9FCN8_9GLOM</name>
<evidence type="ECO:0000256" key="2">
    <source>
        <dbReference type="ARBA" id="ARBA00023444"/>
    </source>
</evidence>
<comment type="caution">
    <text evidence="5">The sequence shown here is derived from an EMBL/GenBank/DDBJ whole genome shotgun (WGS) entry which is preliminary data.</text>
</comment>
<feature type="domain" description="ChlI/MoxR AAA lid" evidence="4">
    <location>
        <begin position="445"/>
        <end position="504"/>
    </location>
</feature>
<dbReference type="OrthoDB" id="5582146at2759"/>
<protein>
    <recommendedName>
        <fullName evidence="1">magnesium chelatase</fullName>
        <ecNumber evidence="1">6.6.1.1</ecNumber>
    </recommendedName>
</protein>
<proteinExistence type="predicted"/>
<evidence type="ECO:0000256" key="1">
    <source>
        <dbReference type="ARBA" id="ARBA00012825"/>
    </source>
</evidence>
<gene>
    <name evidence="5" type="ORF">POCULU_LOCUS3764</name>
</gene>
<feature type="compositionally biased region" description="Polar residues" evidence="3">
    <location>
        <begin position="207"/>
        <end position="219"/>
    </location>
</feature>
<feature type="compositionally biased region" description="Low complexity" evidence="3">
    <location>
        <begin position="228"/>
        <end position="247"/>
    </location>
</feature>
<dbReference type="EMBL" id="CAJVPJ010000438">
    <property type="protein sequence ID" value="CAG8524855.1"/>
    <property type="molecule type" value="Genomic_DNA"/>
</dbReference>
<feature type="region of interest" description="Disordered" evidence="3">
    <location>
        <begin position="185"/>
        <end position="291"/>
    </location>
</feature>
<feature type="compositionally biased region" description="Basic and acidic residues" evidence="3">
    <location>
        <begin position="131"/>
        <end position="141"/>
    </location>
</feature>
<feature type="compositionally biased region" description="Polar residues" evidence="3">
    <location>
        <begin position="149"/>
        <end position="160"/>
    </location>
</feature>
<sequence length="543" mass="61789">MPSENFLLKSRLQALKRSGLSEDVFIAILLCLISTNKHLILTARSEDMDDLRNMTEQILLIVFGLTCSTITCEPSQTLADFTSSLFARSRDDASIATHSAEDNGGLHRMSRQKSYRSIRTASSTSLTTDARGYEGKTSEGRSRRRKSNYSHVSGASNQQSRDSKELENVEIMGVASEIQVEVENRYYSSSETETEETTEPRDRIKSADQTNSFTRNPILTNARRRDNNFPPSSSTSSMSSFTNSETPYIPSLTSSPFPSHSYSLRPDLSQRNHTTHHPSYNSQPQLPLSPMDFTISKSKRRHDSIVTSGGSNPPSPFLFAKHIAQAVIIERLDEGDEEIQFFLLETIIKKRFCYRKESHSLPKPFIVIVLLPTTEERLNLPNQLLDRFFISYEYENDTSRLPANGMYRGEPIKLMEIKELEKKIDKVSVHNDMQRYMRDIVVGLRMHRLIKGGITARTSRDFEKLAKAVAVIFDRSFITPDLILITAEKVFAHRLILREPVDDRSLMYGTKRMSLLRAKMEDSWGFNVRDVVADVLQVVRPPV</sequence>
<dbReference type="InterPro" id="IPR041628">
    <property type="entry name" value="ChlI/MoxR_AAA_lid"/>
</dbReference>
<evidence type="ECO:0000256" key="3">
    <source>
        <dbReference type="SAM" id="MobiDB-lite"/>
    </source>
</evidence>
<dbReference type="Pfam" id="PF17863">
    <property type="entry name" value="AAA_lid_2"/>
    <property type="match status" value="1"/>
</dbReference>
<dbReference type="Gene3D" id="1.10.8.80">
    <property type="entry name" value="Magnesium chelatase subunit I, C-Terminal domain"/>
    <property type="match status" value="1"/>
</dbReference>
<feature type="compositionally biased region" description="Basic and acidic residues" evidence="3">
    <location>
        <begin position="96"/>
        <end position="105"/>
    </location>
</feature>
<dbReference type="Proteomes" id="UP000789572">
    <property type="component" value="Unassembled WGS sequence"/>
</dbReference>
<reference evidence="5" key="1">
    <citation type="submission" date="2021-06" db="EMBL/GenBank/DDBJ databases">
        <authorList>
            <person name="Kallberg Y."/>
            <person name="Tangrot J."/>
            <person name="Rosling A."/>
        </authorList>
    </citation>
    <scope>NUCLEOTIDE SEQUENCE</scope>
    <source>
        <strain evidence="5">IA702</strain>
    </source>
</reference>
<feature type="compositionally biased region" description="Polar residues" evidence="3">
    <location>
        <begin position="117"/>
        <end position="128"/>
    </location>
</feature>
<evidence type="ECO:0000313" key="6">
    <source>
        <dbReference type="Proteomes" id="UP000789572"/>
    </source>
</evidence>
<dbReference type="AlphaFoldDB" id="A0A9N9FCN8"/>
<comment type="pathway">
    <text evidence="2">Porphyrin-containing compound metabolism.</text>
</comment>
<feature type="compositionally biased region" description="Polar residues" evidence="3">
    <location>
        <begin position="251"/>
        <end position="262"/>
    </location>
</feature>